<protein>
    <submittedName>
        <fullName evidence="1">Uncharacterized protein</fullName>
    </submittedName>
</protein>
<proteinExistence type="predicted"/>
<gene>
    <name evidence="1" type="ORF">P7D34_11325</name>
</gene>
<dbReference type="EMBL" id="JARPYC010000023">
    <property type="protein sequence ID" value="MDT2667793.1"/>
    <property type="molecule type" value="Genomic_DNA"/>
</dbReference>
<name>A0AAJ2J0S3_9LACT</name>
<evidence type="ECO:0000313" key="2">
    <source>
        <dbReference type="Proteomes" id="UP001257962"/>
    </source>
</evidence>
<comment type="caution">
    <text evidence="1">The sequence shown here is derived from an EMBL/GenBank/DDBJ whole genome shotgun (WGS) entry which is preliminary data.</text>
</comment>
<dbReference type="AlphaFoldDB" id="A0AAJ2J0S3"/>
<evidence type="ECO:0000313" key="1">
    <source>
        <dbReference type="EMBL" id="MDT2667793.1"/>
    </source>
</evidence>
<dbReference type="RefSeq" id="WP_311793483.1">
    <property type="nucleotide sequence ID" value="NZ_JARPXS010000019.1"/>
</dbReference>
<sequence length="296" mass="34620">MSRQKRSIMENNDKLKVQLELLRSYTEHFDSGMIHMALPMATQVRVLIHQTNTSISLLHQLDLDNKLKLWHSPNSSFSPHNLLTTWDLLILSIGSEGASYLPLGSKEVFNRRRDDSNNIRPEIFLPLELWWNQTVFSQGSDYVSRKDIVQFIANKDGGAHVDEEKWPIDNYKESQLLGFYNQNGDSPDGNPLYAAMRQIAEEILVSFEVFESSPTKVFPSSKIEVEFFDLSKHESNKHLYFNFLRDRSFRSNDQRSFQIKDFSLKYYDYDKNNWSFIDKDKIEPIIGKECSIFEVE</sequence>
<accession>A0AAJ2J0S3</accession>
<reference evidence="1" key="1">
    <citation type="submission" date="2023-03" db="EMBL/GenBank/DDBJ databases">
        <authorList>
            <person name="Shen W."/>
            <person name="Cai J."/>
        </authorList>
    </citation>
    <scope>NUCLEOTIDE SEQUENCE</scope>
    <source>
        <strain evidence="1">Y3</strain>
    </source>
</reference>
<dbReference type="Proteomes" id="UP001257962">
    <property type="component" value="Unassembled WGS sequence"/>
</dbReference>
<organism evidence="1 2">
    <name type="scientific">Lactococcus petauri</name>
    <dbReference type="NCBI Taxonomy" id="1940789"/>
    <lineage>
        <taxon>Bacteria</taxon>
        <taxon>Bacillati</taxon>
        <taxon>Bacillota</taxon>
        <taxon>Bacilli</taxon>
        <taxon>Lactobacillales</taxon>
        <taxon>Streptococcaceae</taxon>
        <taxon>Lactococcus</taxon>
    </lineage>
</organism>